<feature type="binding site" evidence="5 9">
    <location>
        <position position="250"/>
    </location>
    <ligand>
        <name>substrate</name>
    </ligand>
</feature>
<keyword evidence="5 8" id="KW-0520">NAD</keyword>
<feature type="binding site" evidence="5 9">
    <location>
        <position position="406"/>
    </location>
    <ligand>
        <name>substrate</name>
    </ligand>
</feature>
<organism evidence="12 13">
    <name type="scientific">Candidatus Blautia merdigallinarum</name>
    <dbReference type="NCBI Taxonomy" id="2838495"/>
    <lineage>
        <taxon>Bacteria</taxon>
        <taxon>Bacillati</taxon>
        <taxon>Bacillota</taxon>
        <taxon>Clostridia</taxon>
        <taxon>Lachnospirales</taxon>
        <taxon>Lachnospiraceae</taxon>
        <taxon>Blautia</taxon>
    </lineage>
</organism>
<dbReference type="InterPro" id="IPR022695">
    <property type="entry name" value="Histidinol_DH_monofunct"/>
</dbReference>
<evidence type="ECO:0000256" key="9">
    <source>
        <dbReference type="PIRSR" id="PIRSR000099-3"/>
    </source>
</evidence>
<comment type="catalytic activity">
    <reaction evidence="5">
        <text>L-histidinol + 2 NAD(+) + H2O = L-histidine + 2 NADH + 3 H(+)</text>
        <dbReference type="Rhea" id="RHEA:20641"/>
        <dbReference type="ChEBI" id="CHEBI:15377"/>
        <dbReference type="ChEBI" id="CHEBI:15378"/>
        <dbReference type="ChEBI" id="CHEBI:57540"/>
        <dbReference type="ChEBI" id="CHEBI:57595"/>
        <dbReference type="ChEBI" id="CHEBI:57699"/>
        <dbReference type="ChEBI" id="CHEBI:57945"/>
        <dbReference type="EC" id="1.1.1.23"/>
    </reaction>
</comment>
<feature type="binding site" evidence="5 9">
    <location>
        <position position="319"/>
    </location>
    <ligand>
        <name>substrate</name>
    </ligand>
</feature>
<dbReference type="GO" id="GO:0004399">
    <property type="term" value="F:histidinol dehydrogenase activity"/>
    <property type="evidence" value="ECO:0007669"/>
    <property type="project" value="UniProtKB-UniRule"/>
</dbReference>
<reference evidence="12" key="2">
    <citation type="submission" date="2021-04" db="EMBL/GenBank/DDBJ databases">
        <authorList>
            <person name="Gilroy R."/>
        </authorList>
    </citation>
    <scope>NUCLEOTIDE SEQUENCE</scope>
    <source>
        <strain evidence="12">ChiSxjej6B18-287</strain>
    </source>
</reference>
<evidence type="ECO:0000313" key="12">
    <source>
        <dbReference type="EMBL" id="HJC09956.1"/>
    </source>
</evidence>
<feature type="binding site" evidence="5 8">
    <location>
        <position position="205"/>
    </location>
    <ligand>
        <name>NAD(+)</name>
        <dbReference type="ChEBI" id="CHEBI:57540"/>
    </ligand>
</feature>
<dbReference type="PANTHER" id="PTHR21256">
    <property type="entry name" value="HISTIDINOL DEHYDROGENASE HDH"/>
    <property type="match status" value="1"/>
</dbReference>
<feature type="binding site" evidence="5 10">
    <location>
        <position position="250"/>
    </location>
    <ligand>
        <name>Zn(2+)</name>
        <dbReference type="ChEBI" id="CHEBI:29105"/>
    </ligand>
</feature>
<feature type="binding site" evidence="5 10">
    <location>
        <position position="253"/>
    </location>
    <ligand>
        <name>Zn(2+)</name>
        <dbReference type="ChEBI" id="CHEBI:29105"/>
    </ligand>
</feature>
<dbReference type="CDD" id="cd06572">
    <property type="entry name" value="Histidinol_dh"/>
    <property type="match status" value="1"/>
</dbReference>
<dbReference type="EMBL" id="DWWV01000044">
    <property type="protein sequence ID" value="HJC09956.1"/>
    <property type="molecule type" value="Genomic_DNA"/>
</dbReference>
<comment type="similarity">
    <text evidence="1 5 6 11">Belongs to the histidinol dehydrogenase family.</text>
</comment>
<dbReference type="FunFam" id="3.40.50.1980:FF:000026">
    <property type="entry name" value="Histidinol dehydrogenase"/>
    <property type="match status" value="1"/>
</dbReference>
<dbReference type="InterPro" id="IPR012131">
    <property type="entry name" value="Hstdl_DH"/>
</dbReference>
<evidence type="ECO:0000256" key="8">
    <source>
        <dbReference type="PIRSR" id="PIRSR000099-2"/>
    </source>
</evidence>
<feature type="active site" description="Proton acceptor" evidence="5 7">
    <location>
        <position position="319"/>
    </location>
</feature>
<dbReference type="Gene3D" id="3.40.50.1980">
    <property type="entry name" value="Nitrogenase molybdenum iron protein domain"/>
    <property type="match status" value="2"/>
</dbReference>
<reference evidence="12" key="1">
    <citation type="journal article" date="2021" name="PeerJ">
        <title>Extensive microbial diversity within the chicken gut microbiome revealed by metagenomics and culture.</title>
        <authorList>
            <person name="Gilroy R."/>
            <person name="Ravi A."/>
            <person name="Getino M."/>
            <person name="Pursley I."/>
            <person name="Horton D.L."/>
            <person name="Alikhan N.F."/>
            <person name="Baker D."/>
            <person name="Gharbi K."/>
            <person name="Hall N."/>
            <person name="Watson M."/>
            <person name="Adriaenssens E.M."/>
            <person name="Foster-Nyarko E."/>
            <person name="Jarju S."/>
            <person name="Secka A."/>
            <person name="Antonio M."/>
            <person name="Oren A."/>
            <person name="Chaudhuri R.R."/>
            <person name="La Ragione R."/>
            <person name="Hildebrand F."/>
            <person name="Pallen M.J."/>
        </authorList>
    </citation>
    <scope>NUCLEOTIDE SEQUENCE</scope>
    <source>
        <strain evidence="12">ChiSxjej6B18-287</strain>
    </source>
</reference>
<accession>A0A9D2N4M3</accession>
<dbReference type="EC" id="1.1.1.23" evidence="5"/>
<evidence type="ECO:0000313" key="13">
    <source>
        <dbReference type="Proteomes" id="UP000823893"/>
    </source>
</evidence>
<dbReference type="InterPro" id="IPR001692">
    <property type="entry name" value="Histidinol_DH_CS"/>
</dbReference>
<evidence type="ECO:0000256" key="7">
    <source>
        <dbReference type="PIRSR" id="PIRSR000099-1"/>
    </source>
</evidence>
<name>A0A9D2N4M3_9FIRM</name>
<feature type="binding site" evidence="5 9">
    <location>
        <position position="228"/>
    </location>
    <ligand>
        <name>substrate</name>
    </ligand>
</feature>
<evidence type="ECO:0000256" key="10">
    <source>
        <dbReference type="PIRSR" id="PIRSR000099-4"/>
    </source>
</evidence>
<dbReference type="AlphaFoldDB" id="A0A9D2N4M3"/>
<dbReference type="NCBIfam" id="TIGR00069">
    <property type="entry name" value="hisD"/>
    <property type="match status" value="1"/>
</dbReference>
<dbReference type="Gene3D" id="1.20.5.1300">
    <property type="match status" value="1"/>
</dbReference>
<feature type="binding site" evidence="5 9">
    <location>
        <position position="411"/>
    </location>
    <ligand>
        <name>substrate</name>
    </ligand>
</feature>
<evidence type="ECO:0000256" key="6">
    <source>
        <dbReference type="PIRNR" id="PIRNR000099"/>
    </source>
</evidence>
<feature type="binding site" evidence="5 8">
    <location>
        <position position="119"/>
    </location>
    <ligand>
        <name>NAD(+)</name>
        <dbReference type="ChEBI" id="CHEBI:57540"/>
    </ligand>
</feature>
<dbReference type="GO" id="GO:0005829">
    <property type="term" value="C:cytosol"/>
    <property type="evidence" value="ECO:0007669"/>
    <property type="project" value="TreeGrafter"/>
</dbReference>
<dbReference type="GO" id="GO:0000105">
    <property type="term" value="P:L-histidine biosynthetic process"/>
    <property type="evidence" value="ECO:0007669"/>
    <property type="project" value="UniProtKB-UniRule"/>
</dbReference>
<feature type="binding site" evidence="5 8">
    <location>
        <position position="182"/>
    </location>
    <ligand>
        <name>NAD(+)</name>
        <dbReference type="ChEBI" id="CHEBI:57540"/>
    </ligand>
</feature>
<evidence type="ECO:0000256" key="1">
    <source>
        <dbReference type="ARBA" id="ARBA00010178"/>
    </source>
</evidence>
<dbReference type="Pfam" id="PF00815">
    <property type="entry name" value="Histidinol_dh"/>
    <property type="match status" value="1"/>
</dbReference>
<evidence type="ECO:0000256" key="11">
    <source>
        <dbReference type="RuleBase" id="RU004175"/>
    </source>
</evidence>
<keyword evidence="2 5" id="KW-0479">Metal-binding</keyword>
<dbReference type="Proteomes" id="UP000823893">
    <property type="component" value="Unassembled WGS sequence"/>
</dbReference>
<evidence type="ECO:0000256" key="4">
    <source>
        <dbReference type="ARBA" id="ARBA00023002"/>
    </source>
</evidence>
<dbReference type="PIRSF" id="PIRSF000099">
    <property type="entry name" value="Histidinol_dh"/>
    <property type="match status" value="1"/>
</dbReference>
<keyword evidence="3 5" id="KW-0862">Zinc</keyword>
<sequence length="424" mass="46323">MKVLKAARVRTEEDKKKLTQTVGDMIEDVKKRKDEALREYSQRFDGSTRKSFLVTREEIQEAYEQLTAQEIEDLKKAAEHIRAFAKAQRETIKPLENFSPAPGIFLGHRILPVKSCCCYVPGGNYPLYSTALMLVIPAKAAGVERVTACSPVIKGTDKINPKTLAAMDIAGADEIYAVGGAQAIAAFSYGTEEIPAVDMIVGPGNQYVTEAKRQCYGQVGIDFVAGPSEVLVIADGSGTPEIVAADLLAQSEHDPNAKGMLITTDEKFGQAVIQAVEKELSWLPTASIAQKSWETYGEVVLTENLEEAIEITNNYAPEHLELNVREPETLKEKLYNYGSLFIGENTAEVFGDYASGTNHTLPTLRAARYTGGVWVGTFLKTCTHQSMTPEAMKELAPLVERMARGEGLMGHARAAEVRKNGTIS</sequence>
<comment type="caution">
    <text evidence="12">The sequence shown here is derived from an EMBL/GenBank/DDBJ whole genome shotgun (WGS) entry which is preliminary data.</text>
</comment>
<keyword evidence="4 5" id="KW-0560">Oxidoreductase</keyword>
<feature type="binding site" evidence="5 10">
    <location>
        <position position="411"/>
    </location>
    <ligand>
        <name>Zn(2+)</name>
        <dbReference type="ChEBI" id="CHEBI:29105"/>
    </ligand>
</feature>
<dbReference type="GO" id="GO:0008270">
    <property type="term" value="F:zinc ion binding"/>
    <property type="evidence" value="ECO:0007669"/>
    <property type="project" value="UniProtKB-UniRule"/>
</dbReference>
<gene>
    <name evidence="5 12" type="primary">hisD</name>
    <name evidence="12" type="ORF">H9935_03960</name>
</gene>
<evidence type="ECO:0000256" key="5">
    <source>
        <dbReference type="HAMAP-Rule" id="MF_01024"/>
    </source>
</evidence>
<evidence type="ECO:0000256" key="2">
    <source>
        <dbReference type="ARBA" id="ARBA00022723"/>
    </source>
</evidence>
<dbReference type="GO" id="GO:0051287">
    <property type="term" value="F:NAD binding"/>
    <property type="evidence" value="ECO:0007669"/>
    <property type="project" value="InterPro"/>
</dbReference>
<protein>
    <recommendedName>
        <fullName evidence="5">Histidinol dehydrogenase</fullName>
        <shortName evidence="5">HDH</shortName>
        <ecNumber evidence="5">1.1.1.23</ecNumber>
    </recommendedName>
</protein>
<keyword evidence="5" id="KW-0028">Amino-acid biosynthesis</keyword>
<dbReference type="SUPFAM" id="SSF53720">
    <property type="entry name" value="ALDH-like"/>
    <property type="match status" value="1"/>
</dbReference>
<dbReference type="PANTHER" id="PTHR21256:SF14">
    <property type="entry name" value="HISTIDINOL DEHYDROGENASE"/>
    <property type="match status" value="1"/>
</dbReference>
<feature type="binding site" evidence="5 9">
    <location>
        <position position="253"/>
    </location>
    <ligand>
        <name>substrate</name>
    </ligand>
</feature>
<dbReference type="FunFam" id="3.40.50.1980:FF:000001">
    <property type="entry name" value="Histidinol dehydrogenase"/>
    <property type="match status" value="1"/>
</dbReference>
<comment type="pathway">
    <text evidence="5">Amino-acid biosynthesis; L-histidine biosynthesis; L-histidine from 5-phospho-alpha-D-ribose 1-diphosphate: step 9/9.</text>
</comment>
<evidence type="ECO:0000256" key="3">
    <source>
        <dbReference type="ARBA" id="ARBA00022833"/>
    </source>
</evidence>
<keyword evidence="5" id="KW-0368">Histidine biosynthesis</keyword>
<dbReference type="PRINTS" id="PR00083">
    <property type="entry name" value="HOLDHDRGNASE"/>
</dbReference>
<dbReference type="PROSITE" id="PS00611">
    <property type="entry name" value="HISOL_DEHYDROGENASE"/>
    <property type="match status" value="1"/>
</dbReference>
<feature type="binding site" evidence="5 10">
    <location>
        <position position="352"/>
    </location>
    <ligand>
        <name>Zn(2+)</name>
        <dbReference type="ChEBI" id="CHEBI:29105"/>
    </ligand>
</feature>
<comment type="cofactor">
    <cofactor evidence="5 10">
        <name>Zn(2+)</name>
        <dbReference type="ChEBI" id="CHEBI:29105"/>
    </cofactor>
    <text evidence="5 10">Binds 1 zinc ion per subunit.</text>
</comment>
<proteinExistence type="inferred from homology"/>
<feature type="active site" description="Proton acceptor" evidence="5 7">
    <location>
        <position position="318"/>
    </location>
</feature>
<comment type="function">
    <text evidence="5">Catalyzes the sequential NAD-dependent oxidations of L-histidinol to L-histidinaldehyde and then to L-histidine.</text>
</comment>
<feature type="binding site" evidence="5 9">
    <location>
        <position position="352"/>
    </location>
    <ligand>
        <name>substrate</name>
    </ligand>
</feature>
<dbReference type="HAMAP" id="MF_01024">
    <property type="entry name" value="HisD"/>
    <property type="match status" value="1"/>
</dbReference>
<dbReference type="InterPro" id="IPR016161">
    <property type="entry name" value="Ald_DH/histidinol_DH"/>
</dbReference>